<dbReference type="InterPro" id="IPR001387">
    <property type="entry name" value="Cro/C1-type_HTH"/>
</dbReference>
<reference evidence="3" key="1">
    <citation type="journal article" date="2019" name="Int. J. Syst. Evol. Microbiol.">
        <title>The Global Catalogue of Microorganisms (GCM) 10K type strain sequencing project: providing services to taxonomists for standard genome sequencing and annotation.</title>
        <authorList>
            <consortium name="The Broad Institute Genomics Platform"/>
            <consortium name="The Broad Institute Genome Sequencing Center for Infectious Disease"/>
            <person name="Wu L."/>
            <person name="Ma J."/>
        </authorList>
    </citation>
    <scope>NUCLEOTIDE SEQUENCE [LARGE SCALE GENOMIC DNA]</scope>
    <source>
        <strain evidence="3">CCM 7526</strain>
    </source>
</reference>
<dbReference type="Gene3D" id="3.30.450.180">
    <property type="match status" value="1"/>
</dbReference>
<evidence type="ECO:0000313" key="3">
    <source>
        <dbReference type="Proteomes" id="UP001597183"/>
    </source>
</evidence>
<name>A0ABW4APQ6_9ACTN</name>
<dbReference type="PANTHER" id="PTHR35010">
    <property type="entry name" value="BLL4672 PROTEIN-RELATED"/>
    <property type="match status" value="1"/>
</dbReference>
<protein>
    <submittedName>
        <fullName evidence="2">Helix-turn-helix domain-containing protein</fullName>
    </submittedName>
</protein>
<comment type="caution">
    <text evidence="2">The sequence shown here is derived from an EMBL/GenBank/DDBJ whole genome shotgun (WGS) entry which is preliminary data.</text>
</comment>
<dbReference type="PANTHER" id="PTHR35010:SF2">
    <property type="entry name" value="BLL4672 PROTEIN"/>
    <property type="match status" value="1"/>
</dbReference>
<evidence type="ECO:0000259" key="1">
    <source>
        <dbReference type="PROSITE" id="PS50943"/>
    </source>
</evidence>
<dbReference type="SUPFAM" id="SSF47413">
    <property type="entry name" value="lambda repressor-like DNA-binding domains"/>
    <property type="match status" value="1"/>
</dbReference>
<dbReference type="CDD" id="cd00093">
    <property type="entry name" value="HTH_XRE"/>
    <property type="match status" value="1"/>
</dbReference>
<keyword evidence="3" id="KW-1185">Reference proteome</keyword>
<dbReference type="Gene3D" id="1.10.260.40">
    <property type="entry name" value="lambda repressor-like DNA-binding domains"/>
    <property type="match status" value="1"/>
</dbReference>
<dbReference type="Pfam" id="PF13560">
    <property type="entry name" value="HTH_31"/>
    <property type="match status" value="1"/>
</dbReference>
<feature type="domain" description="HTH cro/C1-type" evidence="1">
    <location>
        <begin position="31"/>
        <end position="82"/>
    </location>
</feature>
<dbReference type="PROSITE" id="PS50943">
    <property type="entry name" value="HTH_CROC1"/>
    <property type="match status" value="1"/>
</dbReference>
<gene>
    <name evidence="2" type="ORF">ACFQ5G_45645</name>
</gene>
<accession>A0ABW4APQ6</accession>
<dbReference type="SMART" id="SM00530">
    <property type="entry name" value="HTH_XRE"/>
    <property type="match status" value="1"/>
</dbReference>
<dbReference type="Pfam" id="PF17765">
    <property type="entry name" value="MLTR_LBD"/>
    <property type="match status" value="1"/>
</dbReference>
<dbReference type="InterPro" id="IPR010982">
    <property type="entry name" value="Lambda_DNA-bd_dom_sf"/>
</dbReference>
<sequence>MVSENELGLFLRTRREAITPAEVGLPAGPRRRAPGLRRSEVAAIARVSVEYLTRLEQGRDRRPSPQVLSALAGALLLSAGERAHLLRLTKASDPGYNCLGGTALPARTVRPTVRAVLDRLDPTPAVLLNRLGDVLAHTSGYEQLMGPIGLLDPPQPNVARFVLTDERARAAYPDWERVADEEVAALKQGPFRADPHIAALADDLTVTAGEVFTRRVETVPGLPGASGVVQLAHPAAGRLRLAYEVLELAADDDQRMVVLLPADTETGAALDRLRTQPLQLLAG</sequence>
<organism evidence="2 3">
    <name type="scientific">Actinoplanes sichuanensis</name>
    <dbReference type="NCBI Taxonomy" id="512349"/>
    <lineage>
        <taxon>Bacteria</taxon>
        <taxon>Bacillati</taxon>
        <taxon>Actinomycetota</taxon>
        <taxon>Actinomycetes</taxon>
        <taxon>Micromonosporales</taxon>
        <taxon>Micromonosporaceae</taxon>
        <taxon>Actinoplanes</taxon>
    </lineage>
</organism>
<dbReference type="Proteomes" id="UP001597183">
    <property type="component" value="Unassembled WGS sequence"/>
</dbReference>
<evidence type="ECO:0000313" key="2">
    <source>
        <dbReference type="EMBL" id="MFD1372655.1"/>
    </source>
</evidence>
<proteinExistence type="predicted"/>
<dbReference type="EMBL" id="JBHTMK010000059">
    <property type="protein sequence ID" value="MFD1372655.1"/>
    <property type="molecule type" value="Genomic_DNA"/>
</dbReference>
<dbReference type="RefSeq" id="WP_317792715.1">
    <property type="nucleotide sequence ID" value="NZ_AP028461.1"/>
</dbReference>
<dbReference type="InterPro" id="IPR041413">
    <property type="entry name" value="MLTR_LBD"/>
</dbReference>